<evidence type="ECO:0000256" key="2">
    <source>
        <dbReference type="ARBA" id="ARBA00006490"/>
    </source>
</evidence>
<dbReference type="InterPro" id="IPR000192">
    <property type="entry name" value="Aminotrans_V_dom"/>
</dbReference>
<protein>
    <recommendedName>
        <fullName evidence="3">cysteine desulfurase</fullName>
        <ecNumber evidence="3">2.8.1.7</ecNumber>
    </recommendedName>
</protein>
<evidence type="ECO:0000256" key="7">
    <source>
        <dbReference type="ARBA" id="ARBA00023004"/>
    </source>
</evidence>
<dbReference type="PANTHER" id="PTHR11601">
    <property type="entry name" value="CYSTEINE DESULFURYLASE FAMILY MEMBER"/>
    <property type="match status" value="1"/>
</dbReference>
<comment type="catalytic activity">
    <reaction evidence="9">
        <text>(sulfur carrier)-H + L-cysteine = (sulfur carrier)-SH + L-alanine</text>
        <dbReference type="Rhea" id="RHEA:43892"/>
        <dbReference type="Rhea" id="RHEA-COMP:14737"/>
        <dbReference type="Rhea" id="RHEA-COMP:14739"/>
        <dbReference type="ChEBI" id="CHEBI:29917"/>
        <dbReference type="ChEBI" id="CHEBI:35235"/>
        <dbReference type="ChEBI" id="CHEBI:57972"/>
        <dbReference type="ChEBI" id="CHEBI:64428"/>
        <dbReference type="EC" id="2.8.1.7"/>
    </reaction>
</comment>
<evidence type="ECO:0000256" key="3">
    <source>
        <dbReference type="ARBA" id="ARBA00012239"/>
    </source>
</evidence>
<comment type="caution">
    <text evidence="12">The sequence shown here is derived from an EMBL/GenBank/DDBJ whole genome shotgun (WGS) entry which is preliminary data.</text>
</comment>
<dbReference type="PANTHER" id="PTHR11601:SF34">
    <property type="entry name" value="CYSTEINE DESULFURASE"/>
    <property type="match status" value="1"/>
</dbReference>
<accession>A0ABU0CVJ1</accession>
<dbReference type="Gene3D" id="3.40.640.10">
    <property type="entry name" value="Type I PLP-dependent aspartate aminotransferase-like (Major domain)"/>
    <property type="match status" value="1"/>
</dbReference>
<evidence type="ECO:0000256" key="1">
    <source>
        <dbReference type="ARBA" id="ARBA00001933"/>
    </source>
</evidence>
<evidence type="ECO:0000256" key="6">
    <source>
        <dbReference type="ARBA" id="ARBA00022898"/>
    </source>
</evidence>
<comment type="cofactor">
    <cofactor evidence="1 10">
        <name>pyridoxal 5'-phosphate</name>
        <dbReference type="ChEBI" id="CHEBI:597326"/>
    </cofactor>
</comment>
<organism evidence="12 13">
    <name type="scientific">Caldalkalibacillus uzonensis</name>
    <dbReference type="NCBI Taxonomy" id="353224"/>
    <lineage>
        <taxon>Bacteria</taxon>
        <taxon>Bacillati</taxon>
        <taxon>Bacillota</taxon>
        <taxon>Bacilli</taxon>
        <taxon>Bacillales</taxon>
        <taxon>Bacillaceae</taxon>
        <taxon>Caldalkalibacillus</taxon>
    </lineage>
</organism>
<evidence type="ECO:0000313" key="13">
    <source>
        <dbReference type="Proteomes" id="UP001232445"/>
    </source>
</evidence>
<evidence type="ECO:0000256" key="9">
    <source>
        <dbReference type="ARBA" id="ARBA00050776"/>
    </source>
</evidence>
<dbReference type="Pfam" id="PF00266">
    <property type="entry name" value="Aminotran_5"/>
    <property type="match status" value="1"/>
</dbReference>
<evidence type="ECO:0000256" key="4">
    <source>
        <dbReference type="ARBA" id="ARBA00022679"/>
    </source>
</evidence>
<gene>
    <name evidence="12" type="ORF">J2S00_002328</name>
</gene>
<dbReference type="PIRSF" id="PIRSF005572">
    <property type="entry name" value="NifS"/>
    <property type="match status" value="1"/>
</dbReference>
<dbReference type="Gene3D" id="3.90.1150.10">
    <property type="entry name" value="Aspartate Aminotransferase, domain 1"/>
    <property type="match status" value="1"/>
</dbReference>
<name>A0ABU0CVJ1_9BACI</name>
<evidence type="ECO:0000256" key="8">
    <source>
        <dbReference type="ARBA" id="ARBA00023014"/>
    </source>
</evidence>
<sequence>MQHIYVDHAATTPVHPQVVKAMMPYMDKQFGNPSSIHAYGREAKAALEEARRTIARLLGAEPKNITFTSGGTEADNLAIFGVAFAAQEKGRHIITSQIEHHAVLHACQYLESEGFEVTYLPVDETGRVKLDDVREAVREDTILVSLMYANNETGAVQPIEEIGTFLQEQGIIFHTDAVQALGMIPFDVSTLPVDLISFSGHKINGPKGSGCLYVREQIHLHPLLYGGAQERNRRAGTENVPAIVGLAEAFKLAHQDLEAKQQRYTQLRQVFLDILKEEQVAFQFNGEIEHCLPHIVNLSFTGVKADALLMNLDLEGIAASSGSACTAGSLQPSHVILAMYSDEDRAQSAIRYSFGLGNTLEEVEEVARKTGQILKRLNS</sequence>
<evidence type="ECO:0000259" key="11">
    <source>
        <dbReference type="Pfam" id="PF00266"/>
    </source>
</evidence>
<dbReference type="InterPro" id="IPR020578">
    <property type="entry name" value="Aminotrans_V_PyrdxlP_BS"/>
</dbReference>
<dbReference type="EMBL" id="JAUSUQ010000008">
    <property type="protein sequence ID" value="MDQ0339540.1"/>
    <property type="molecule type" value="Genomic_DNA"/>
</dbReference>
<evidence type="ECO:0000313" key="12">
    <source>
        <dbReference type="EMBL" id="MDQ0339540.1"/>
    </source>
</evidence>
<reference evidence="12 13" key="1">
    <citation type="submission" date="2023-07" db="EMBL/GenBank/DDBJ databases">
        <title>Genomic Encyclopedia of Type Strains, Phase IV (KMG-IV): sequencing the most valuable type-strain genomes for metagenomic binning, comparative biology and taxonomic classification.</title>
        <authorList>
            <person name="Goeker M."/>
        </authorList>
    </citation>
    <scope>NUCLEOTIDE SEQUENCE [LARGE SCALE GENOMIC DNA]</scope>
    <source>
        <strain evidence="12 13">DSM 17740</strain>
    </source>
</reference>
<dbReference type="PROSITE" id="PS00595">
    <property type="entry name" value="AA_TRANSFER_CLASS_5"/>
    <property type="match status" value="1"/>
</dbReference>
<dbReference type="SUPFAM" id="SSF53383">
    <property type="entry name" value="PLP-dependent transferases"/>
    <property type="match status" value="1"/>
</dbReference>
<dbReference type="InterPro" id="IPR016454">
    <property type="entry name" value="Cysteine_dSase"/>
</dbReference>
<dbReference type="NCBIfam" id="NF002806">
    <property type="entry name" value="PRK02948.1"/>
    <property type="match status" value="1"/>
</dbReference>
<keyword evidence="7" id="KW-0408">Iron</keyword>
<keyword evidence="4 12" id="KW-0808">Transferase</keyword>
<keyword evidence="13" id="KW-1185">Reference proteome</keyword>
<dbReference type="GO" id="GO:0031071">
    <property type="term" value="F:cysteine desulfurase activity"/>
    <property type="evidence" value="ECO:0007669"/>
    <property type="project" value="UniProtKB-EC"/>
</dbReference>
<comment type="similarity">
    <text evidence="2">Belongs to the class-V pyridoxal-phosphate-dependent aminotransferase family. NifS/IscS subfamily.</text>
</comment>
<evidence type="ECO:0000256" key="10">
    <source>
        <dbReference type="RuleBase" id="RU004504"/>
    </source>
</evidence>
<keyword evidence="6" id="KW-0663">Pyridoxal phosphate</keyword>
<dbReference type="InterPro" id="IPR015424">
    <property type="entry name" value="PyrdxlP-dep_Trfase"/>
</dbReference>
<dbReference type="InterPro" id="IPR015421">
    <property type="entry name" value="PyrdxlP-dep_Trfase_major"/>
</dbReference>
<dbReference type="EC" id="2.8.1.7" evidence="3"/>
<dbReference type="RefSeq" id="WP_307339663.1">
    <property type="nucleotide sequence ID" value="NZ_JAUSUQ010000008.1"/>
</dbReference>
<evidence type="ECO:0000256" key="5">
    <source>
        <dbReference type="ARBA" id="ARBA00022723"/>
    </source>
</evidence>
<dbReference type="Gene3D" id="1.10.260.50">
    <property type="match status" value="1"/>
</dbReference>
<keyword evidence="5" id="KW-0479">Metal-binding</keyword>
<keyword evidence="8" id="KW-0411">Iron-sulfur</keyword>
<dbReference type="InterPro" id="IPR015422">
    <property type="entry name" value="PyrdxlP-dep_Trfase_small"/>
</dbReference>
<proteinExistence type="inferred from homology"/>
<dbReference type="Proteomes" id="UP001232445">
    <property type="component" value="Unassembled WGS sequence"/>
</dbReference>
<feature type="domain" description="Aminotransferase class V" evidence="11">
    <location>
        <begin position="4"/>
        <end position="365"/>
    </location>
</feature>